<dbReference type="PROSITE" id="PS50043">
    <property type="entry name" value="HTH_LUXR_2"/>
    <property type="match status" value="1"/>
</dbReference>
<evidence type="ECO:0000313" key="5">
    <source>
        <dbReference type="EMBL" id="GLZ78144.1"/>
    </source>
</evidence>
<feature type="domain" description="HTH luxR-type" evidence="4">
    <location>
        <begin position="60"/>
        <end position="125"/>
    </location>
</feature>
<keyword evidence="1" id="KW-0805">Transcription regulation</keyword>
<evidence type="ECO:0000313" key="6">
    <source>
        <dbReference type="Proteomes" id="UP001165079"/>
    </source>
</evidence>
<evidence type="ECO:0000256" key="1">
    <source>
        <dbReference type="ARBA" id="ARBA00023015"/>
    </source>
</evidence>
<dbReference type="SMART" id="SM00421">
    <property type="entry name" value="HTH_LUXR"/>
    <property type="match status" value="1"/>
</dbReference>
<keyword evidence="6" id="KW-1185">Reference proteome</keyword>
<accession>A0A9W6SLV3</accession>
<protein>
    <recommendedName>
        <fullName evidence="4">HTH luxR-type domain-containing protein</fullName>
    </recommendedName>
</protein>
<dbReference type="PROSITE" id="PS00622">
    <property type="entry name" value="HTH_LUXR_1"/>
    <property type="match status" value="1"/>
</dbReference>
<dbReference type="PRINTS" id="PR00038">
    <property type="entry name" value="HTHLUXR"/>
</dbReference>
<sequence>MTTENQATTREALRHAGSLATALLHAVSRHRMQAATGYLDAFLMVLKSLDVRPTTAKVSVSAGDSGLSERELEVLAGLSQGHSNAQIAARLFISEDTVKTHTRRLYRKLGASDRAHAVATAFRAGLLT</sequence>
<dbReference type="EMBL" id="BSTX01000002">
    <property type="protein sequence ID" value="GLZ78144.1"/>
    <property type="molecule type" value="Genomic_DNA"/>
</dbReference>
<dbReference type="InterPro" id="IPR000792">
    <property type="entry name" value="Tscrpt_reg_LuxR_C"/>
</dbReference>
<proteinExistence type="predicted"/>
<keyword evidence="2" id="KW-0238">DNA-binding</keyword>
<dbReference type="Proteomes" id="UP001165079">
    <property type="component" value="Unassembled WGS sequence"/>
</dbReference>
<evidence type="ECO:0000256" key="3">
    <source>
        <dbReference type="ARBA" id="ARBA00023163"/>
    </source>
</evidence>
<comment type="caution">
    <text evidence="5">The sequence shown here is derived from an EMBL/GenBank/DDBJ whole genome shotgun (WGS) entry which is preliminary data.</text>
</comment>
<keyword evidence="3" id="KW-0804">Transcription</keyword>
<dbReference type="GO" id="GO:0003677">
    <property type="term" value="F:DNA binding"/>
    <property type="evidence" value="ECO:0007669"/>
    <property type="project" value="UniProtKB-KW"/>
</dbReference>
<dbReference type="SUPFAM" id="SSF46894">
    <property type="entry name" value="C-terminal effector domain of the bipartite response regulators"/>
    <property type="match status" value="1"/>
</dbReference>
<reference evidence="5" key="1">
    <citation type="submission" date="2023-03" db="EMBL/GenBank/DDBJ databases">
        <title>Actinorhabdospora filicis NBRC 111898.</title>
        <authorList>
            <person name="Ichikawa N."/>
            <person name="Sato H."/>
            <person name="Tonouchi N."/>
        </authorList>
    </citation>
    <scope>NUCLEOTIDE SEQUENCE</scope>
    <source>
        <strain evidence="5">NBRC 111898</strain>
    </source>
</reference>
<dbReference type="CDD" id="cd06170">
    <property type="entry name" value="LuxR_C_like"/>
    <property type="match status" value="1"/>
</dbReference>
<dbReference type="Pfam" id="PF00196">
    <property type="entry name" value="GerE"/>
    <property type="match status" value="1"/>
</dbReference>
<dbReference type="InterPro" id="IPR016032">
    <property type="entry name" value="Sig_transdc_resp-reg_C-effctor"/>
</dbReference>
<dbReference type="PANTHER" id="PTHR44688">
    <property type="entry name" value="DNA-BINDING TRANSCRIPTIONAL ACTIVATOR DEVR_DOSR"/>
    <property type="match status" value="1"/>
</dbReference>
<dbReference type="InterPro" id="IPR036388">
    <property type="entry name" value="WH-like_DNA-bd_sf"/>
</dbReference>
<dbReference type="Gene3D" id="1.10.10.10">
    <property type="entry name" value="Winged helix-like DNA-binding domain superfamily/Winged helix DNA-binding domain"/>
    <property type="match status" value="1"/>
</dbReference>
<dbReference type="AlphaFoldDB" id="A0A9W6SLV3"/>
<dbReference type="GO" id="GO:0006355">
    <property type="term" value="P:regulation of DNA-templated transcription"/>
    <property type="evidence" value="ECO:0007669"/>
    <property type="project" value="InterPro"/>
</dbReference>
<evidence type="ECO:0000256" key="2">
    <source>
        <dbReference type="ARBA" id="ARBA00023125"/>
    </source>
</evidence>
<name>A0A9W6SLV3_9ACTN</name>
<gene>
    <name evidence="5" type="ORF">Afil01_29510</name>
</gene>
<organism evidence="5 6">
    <name type="scientific">Actinorhabdospora filicis</name>
    <dbReference type="NCBI Taxonomy" id="1785913"/>
    <lineage>
        <taxon>Bacteria</taxon>
        <taxon>Bacillati</taxon>
        <taxon>Actinomycetota</taxon>
        <taxon>Actinomycetes</taxon>
        <taxon>Micromonosporales</taxon>
        <taxon>Micromonosporaceae</taxon>
        <taxon>Actinorhabdospora</taxon>
    </lineage>
</organism>
<dbReference type="PANTHER" id="PTHR44688:SF25">
    <property type="entry name" value="HTH LUXR-TYPE DOMAIN-CONTAINING PROTEIN"/>
    <property type="match status" value="1"/>
</dbReference>
<evidence type="ECO:0000259" key="4">
    <source>
        <dbReference type="PROSITE" id="PS50043"/>
    </source>
</evidence>